<dbReference type="PROSITE" id="PS50005">
    <property type="entry name" value="TPR"/>
    <property type="match status" value="1"/>
</dbReference>
<dbReference type="GO" id="GO:0019005">
    <property type="term" value="C:SCF ubiquitin ligase complex"/>
    <property type="evidence" value="ECO:0007669"/>
    <property type="project" value="TreeGrafter"/>
</dbReference>
<dbReference type="InterPro" id="IPR036047">
    <property type="entry name" value="F-box-like_dom_sf"/>
</dbReference>
<dbReference type="Proteomes" id="UP001445076">
    <property type="component" value="Unassembled WGS sequence"/>
</dbReference>
<dbReference type="AlphaFoldDB" id="A0AAW0VZ63"/>
<dbReference type="PANTHER" id="PTHR12874">
    <property type="entry name" value="F-BOX ONLY PROTEIN 48-RELATED"/>
    <property type="match status" value="1"/>
</dbReference>
<sequence length="162" mass="18811">EEIRPDVELKATELFNKAVELEQSGQLYEAIQFYRRAMTLVPDIEFRVHSRNVLERTEGYRGGTAVECEDTTTESDLDEEELQDLVARFQMLMTPTQAMCVPQFNQEAPHISCLPPEMLERIMCWVVGSDLDMRSLEQVSRVCQGFYLVARNPEIWHKACHR</sequence>
<dbReference type="GO" id="GO:0005737">
    <property type="term" value="C:cytoplasm"/>
    <property type="evidence" value="ECO:0007669"/>
    <property type="project" value="TreeGrafter"/>
</dbReference>
<dbReference type="InterPro" id="IPR019734">
    <property type="entry name" value="TPR_rpt"/>
</dbReference>
<accession>A0AAW0VZ63</accession>
<dbReference type="SUPFAM" id="SSF81383">
    <property type="entry name" value="F-box domain"/>
    <property type="match status" value="1"/>
</dbReference>
<dbReference type="CDD" id="cd22089">
    <property type="entry name" value="F-box_FBXO9"/>
    <property type="match status" value="1"/>
</dbReference>
<evidence type="ECO:0000259" key="4">
    <source>
        <dbReference type="Pfam" id="PF12937"/>
    </source>
</evidence>
<evidence type="ECO:0000256" key="2">
    <source>
        <dbReference type="ARBA" id="ARBA00022803"/>
    </source>
</evidence>
<dbReference type="Pfam" id="PF12937">
    <property type="entry name" value="F-box-like"/>
    <property type="match status" value="1"/>
</dbReference>
<feature type="domain" description="F-box" evidence="4">
    <location>
        <begin position="111"/>
        <end position="161"/>
    </location>
</feature>
<name>A0AAW0VZ63_CHEQU</name>
<proteinExistence type="predicted"/>
<dbReference type="PANTHER" id="PTHR12874:SF29">
    <property type="entry name" value="F-BOX ONLY PROTEIN 9"/>
    <property type="match status" value="1"/>
</dbReference>
<dbReference type="GO" id="GO:0031146">
    <property type="term" value="P:SCF-dependent proteasomal ubiquitin-dependent protein catabolic process"/>
    <property type="evidence" value="ECO:0007669"/>
    <property type="project" value="TreeGrafter"/>
</dbReference>
<dbReference type="SUPFAM" id="SSF116846">
    <property type="entry name" value="MIT domain"/>
    <property type="match status" value="1"/>
</dbReference>
<keyword evidence="2 3" id="KW-0802">TPR repeat</keyword>
<dbReference type="InterPro" id="IPR001810">
    <property type="entry name" value="F-box_dom"/>
</dbReference>
<evidence type="ECO:0000256" key="3">
    <source>
        <dbReference type="PROSITE-ProRule" id="PRU00339"/>
    </source>
</evidence>
<feature type="non-terminal residue" evidence="5">
    <location>
        <position position="1"/>
    </location>
</feature>
<reference evidence="5 6" key="1">
    <citation type="journal article" date="2024" name="BMC Genomics">
        <title>Genome assembly of redclaw crayfish (Cherax quadricarinatus) provides insights into its immune adaptation and hypoxia tolerance.</title>
        <authorList>
            <person name="Liu Z."/>
            <person name="Zheng J."/>
            <person name="Li H."/>
            <person name="Fang K."/>
            <person name="Wang S."/>
            <person name="He J."/>
            <person name="Zhou D."/>
            <person name="Weng S."/>
            <person name="Chi M."/>
            <person name="Gu Z."/>
            <person name="He J."/>
            <person name="Li F."/>
            <person name="Wang M."/>
        </authorList>
    </citation>
    <scope>NUCLEOTIDE SEQUENCE [LARGE SCALE GENOMIC DNA]</scope>
    <source>
        <strain evidence="5">ZL_2023a</strain>
    </source>
</reference>
<evidence type="ECO:0000256" key="1">
    <source>
        <dbReference type="ARBA" id="ARBA00019775"/>
    </source>
</evidence>
<keyword evidence="6" id="KW-1185">Reference proteome</keyword>
<organism evidence="5 6">
    <name type="scientific">Cherax quadricarinatus</name>
    <name type="common">Australian red claw crayfish</name>
    <dbReference type="NCBI Taxonomy" id="27406"/>
    <lineage>
        <taxon>Eukaryota</taxon>
        <taxon>Metazoa</taxon>
        <taxon>Ecdysozoa</taxon>
        <taxon>Arthropoda</taxon>
        <taxon>Crustacea</taxon>
        <taxon>Multicrustacea</taxon>
        <taxon>Malacostraca</taxon>
        <taxon>Eumalacostraca</taxon>
        <taxon>Eucarida</taxon>
        <taxon>Decapoda</taxon>
        <taxon>Pleocyemata</taxon>
        <taxon>Astacidea</taxon>
        <taxon>Parastacoidea</taxon>
        <taxon>Parastacidae</taxon>
        <taxon>Cherax</taxon>
    </lineage>
</organism>
<evidence type="ECO:0000313" key="5">
    <source>
        <dbReference type="EMBL" id="KAK8722282.1"/>
    </source>
</evidence>
<dbReference type="Gene3D" id="1.20.1280.50">
    <property type="match status" value="1"/>
</dbReference>
<feature type="repeat" description="TPR" evidence="3">
    <location>
        <begin position="11"/>
        <end position="44"/>
    </location>
</feature>
<evidence type="ECO:0000313" key="6">
    <source>
        <dbReference type="Proteomes" id="UP001445076"/>
    </source>
</evidence>
<comment type="caution">
    <text evidence="5">The sequence shown here is derived from an EMBL/GenBank/DDBJ whole genome shotgun (WGS) entry which is preliminary data.</text>
</comment>
<dbReference type="InterPro" id="IPR036181">
    <property type="entry name" value="MIT_dom_sf"/>
</dbReference>
<gene>
    <name evidence="5" type="ORF">OTU49_012351</name>
</gene>
<dbReference type="EMBL" id="JARKIK010000096">
    <property type="protein sequence ID" value="KAK8722282.1"/>
    <property type="molecule type" value="Genomic_DNA"/>
</dbReference>
<protein>
    <recommendedName>
        <fullName evidence="1">F-box only protein 9</fullName>
    </recommendedName>
</protein>